<evidence type="ECO:0000256" key="3">
    <source>
        <dbReference type="ARBA" id="ARBA00022801"/>
    </source>
</evidence>
<comment type="similarity">
    <text evidence="1">Belongs to the cytidine and deoxycytidylate deaminase family.</text>
</comment>
<dbReference type="InterPro" id="IPR002125">
    <property type="entry name" value="CMP_dCMP_dom"/>
</dbReference>
<name>A0A0L8V6E5_9BACT</name>
<comment type="caution">
    <text evidence="6">The sequence shown here is derived from an EMBL/GenBank/DDBJ whole genome shotgun (WGS) entry which is preliminary data.</text>
</comment>
<dbReference type="Gene3D" id="3.40.140.10">
    <property type="entry name" value="Cytidine Deaminase, domain 2"/>
    <property type="match status" value="1"/>
</dbReference>
<dbReference type="CDD" id="cd01283">
    <property type="entry name" value="cytidine_deaminase"/>
    <property type="match status" value="1"/>
</dbReference>
<dbReference type="EC" id="3.5.4.5" evidence="6"/>
<evidence type="ECO:0000259" key="5">
    <source>
        <dbReference type="PROSITE" id="PS51747"/>
    </source>
</evidence>
<reference evidence="7" key="1">
    <citation type="submission" date="2015-07" db="EMBL/GenBank/DDBJ databases">
        <title>Genome sequencing of Sunxiuqinia dokdonensis strain SK.</title>
        <authorList>
            <person name="Ahn S."/>
            <person name="Kim B.-C."/>
        </authorList>
    </citation>
    <scope>NUCLEOTIDE SEQUENCE [LARGE SCALE GENOMIC DNA]</scope>
    <source>
        <strain evidence="7">SK</strain>
    </source>
</reference>
<dbReference type="InterPro" id="IPR016192">
    <property type="entry name" value="APOBEC/CMP_deaminase_Zn-bd"/>
</dbReference>
<dbReference type="GO" id="GO:0042802">
    <property type="term" value="F:identical protein binding"/>
    <property type="evidence" value="ECO:0007669"/>
    <property type="project" value="UniProtKB-ARBA"/>
</dbReference>
<dbReference type="PATRIC" id="fig|1409788.3.peg.3245"/>
<dbReference type="InterPro" id="IPR050202">
    <property type="entry name" value="Cyt/Deoxycyt_deaminase"/>
</dbReference>
<dbReference type="EMBL" id="LGIA01000172">
    <property type="protein sequence ID" value="KOH44011.1"/>
    <property type="molecule type" value="Genomic_DNA"/>
</dbReference>
<keyword evidence="4" id="KW-0862">Zinc</keyword>
<dbReference type="GO" id="GO:0008270">
    <property type="term" value="F:zinc ion binding"/>
    <property type="evidence" value="ECO:0007669"/>
    <property type="project" value="InterPro"/>
</dbReference>
<dbReference type="PANTHER" id="PTHR11644:SF2">
    <property type="entry name" value="CYTIDINE DEAMINASE"/>
    <property type="match status" value="1"/>
</dbReference>
<dbReference type="AlphaFoldDB" id="A0A0L8V6E5"/>
<dbReference type="InterPro" id="IPR016193">
    <property type="entry name" value="Cytidine_deaminase-like"/>
</dbReference>
<dbReference type="Pfam" id="PF00383">
    <property type="entry name" value="dCMP_cyt_deam_1"/>
    <property type="match status" value="1"/>
</dbReference>
<evidence type="ECO:0000256" key="1">
    <source>
        <dbReference type="ARBA" id="ARBA00006576"/>
    </source>
</evidence>
<evidence type="ECO:0000256" key="4">
    <source>
        <dbReference type="ARBA" id="ARBA00022833"/>
    </source>
</evidence>
<dbReference type="GO" id="GO:0055086">
    <property type="term" value="P:nucleobase-containing small molecule metabolic process"/>
    <property type="evidence" value="ECO:0007669"/>
    <property type="project" value="UniProtKB-ARBA"/>
</dbReference>
<accession>A0A0L8V6E5</accession>
<dbReference type="STRING" id="1409788.NC99_31620"/>
<gene>
    <name evidence="6" type="ORF">NC99_31620</name>
</gene>
<keyword evidence="2" id="KW-0479">Metal-binding</keyword>
<keyword evidence="3 6" id="KW-0378">Hydrolase</keyword>
<dbReference type="RefSeq" id="WP_053185052.1">
    <property type="nucleotide sequence ID" value="NZ_LGIA01000172.1"/>
</dbReference>
<protein>
    <submittedName>
        <fullName evidence="6">Cytidine deaminase</fullName>
        <ecNumber evidence="6">3.5.4.5</ecNumber>
    </submittedName>
</protein>
<dbReference type="PROSITE" id="PS51747">
    <property type="entry name" value="CYT_DCMP_DEAMINASES_2"/>
    <property type="match status" value="1"/>
</dbReference>
<dbReference type="PANTHER" id="PTHR11644">
    <property type="entry name" value="CYTIDINE DEAMINASE"/>
    <property type="match status" value="1"/>
</dbReference>
<dbReference type="NCBIfam" id="NF004064">
    <property type="entry name" value="PRK05578.1"/>
    <property type="match status" value="1"/>
</dbReference>
<dbReference type="GO" id="GO:0004126">
    <property type="term" value="F:cytidine deaminase activity"/>
    <property type="evidence" value="ECO:0007669"/>
    <property type="project" value="UniProtKB-EC"/>
</dbReference>
<organism evidence="6 7">
    <name type="scientific">Sunxiuqinia dokdonensis</name>
    <dbReference type="NCBI Taxonomy" id="1409788"/>
    <lineage>
        <taxon>Bacteria</taxon>
        <taxon>Pseudomonadati</taxon>
        <taxon>Bacteroidota</taxon>
        <taxon>Bacteroidia</taxon>
        <taxon>Marinilabiliales</taxon>
        <taxon>Prolixibacteraceae</taxon>
        <taxon>Sunxiuqinia</taxon>
    </lineage>
</organism>
<evidence type="ECO:0000313" key="6">
    <source>
        <dbReference type="EMBL" id="KOH44011.1"/>
    </source>
</evidence>
<sequence>MKTKEIKISISEFEKLDELPSVDQELTMQARASALLAYAPYSNYHVGTALRLADGTIVTGNNQENASSPLGTCAERAAIFWANANYPAVPIETIVVTAIDQNGNPAANVSPCGACRQVMLESQHRFQKPIRVILDSSNKIEVLDNVNGLLPLSFNGNSLKSIV</sequence>
<evidence type="ECO:0000313" key="7">
    <source>
        <dbReference type="Proteomes" id="UP000036958"/>
    </source>
</evidence>
<dbReference type="GO" id="GO:0072527">
    <property type="term" value="P:pyrimidine-containing compound metabolic process"/>
    <property type="evidence" value="ECO:0007669"/>
    <property type="project" value="UniProtKB-ARBA"/>
</dbReference>
<dbReference type="GO" id="GO:0005829">
    <property type="term" value="C:cytosol"/>
    <property type="evidence" value="ECO:0007669"/>
    <property type="project" value="TreeGrafter"/>
</dbReference>
<feature type="domain" description="CMP/dCMP-type deaminase" evidence="5">
    <location>
        <begin position="21"/>
        <end position="152"/>
    </location>
</feature>
<proteinExistence type="inferred from homology"/>
<dbReference type="PROSITE" id="PS00903">
    <property type="entry name" value="CYT_DCMP_DEAMINASES_1"/>
    <property type="match status" value="1"/>
</dbReference>
<evidence type="ECO:0000256" key="2">
    <source>
        <dbReference type="ARBA" id="ARBA00022723"/>
    </source>
</evidence>
<dbReference type="Proteomes" id="UP000036958">
    <property type="component" value="Unassembled WGS sequence"/>
</dbReference>
<keyword evidence="7" id="KW-1185">Reference proteome</keyword>
<dbReference type="SUPFAM" id="SSF53927">
    <property type="entry name" value="Cytidine deaminase-like"/>
    <property type="match status" value="1"/>
</dbReference>